<dbReference type="EMBL" id="CAJNOK010000149">
    <property type="protein sequence ID" value="CAF0732709.1"/>
    <property type="molecule type" value="Genomic_DNA"/>
</dbReference>
<proteinExistence type="predicted"/>
<evidence type="ECO:0000313" key="6">
    <source>
        <dbReference type="EMBL" id="CAF3508604.1"/>
    </source>
</evidence>
<gene>
    <name evidence="5" type="ORF">OVA965_LOCUS921</name>
    <name evidence="6" type="ORF">TMI583_LOCUS922</name>
</gene>
<dbReference type="SMART" id="SM00560">
    <property type="entry name" value="LamGL"/>
    <property type="match status" value="1"/>
</dbReference>
<dbReference type="AlphaFoldDB" id="A0A8S2GFK6"/>
<keyword evidence="1" id="KW-0732">Signal</keyword>
<dbReference type="Proteomes" id="UP000682733">
    <property type="component" value="Unassembled WGS sequence"/>
</dbReference>
<dbReference type="Gene3D" id="2.60.120.200">
    <property type="match status" value="2"/>
</dbReference>
<evidence type="ECO:0000256" key="3">
    <source>
        <dbReference type="SAM" id="Phobius"/>
    </source>
</evidence>
<keyword evidence="3" id="KW-0472">Membrane</keyword>
<reference evidence="6" key="1">
    <citation type="submission" date="2021-02" db="EMBL/GenBank/DDBJ databases">
        <authorList>
            <person name="Nowell W R."/>
        </authorList>
    </citation>
    <scope>NUCLEOTIDE SEQUENCE</scope>
</reference>
<name>A0A8S2GFK6_9BILA</name>
<accession>A0A8S2GFK6</accession>
<evidence type="ECO:0000259" key="4">
    <source>
        <dbReference type="SMART" id="SM00560"/>
    </source>
</evidence>
<evidence type="ECO:0000256" key="2">
    <source>
        <dbReference type="ARBA" id="ARBA00023157"/>
    </source>
</evidence>
<comment type="caution">
    <text evidence="6">The sequence shown here is derived from an EMBL/GenBank/DDBJ whole genome shotgun (WGS) entry which is preliminary data.</text>
</comment>
<evidence type="ECO:0000313" key="5">
    <source>
        <dbReference type="EMBL" id="CAF0732709.1"/>
    </source>
</evidence>
<keyword evidence="3" id="KW-0812">Transmembrane</keyword>
<organism evidence="6 7">
    <name type="scientific">Didymodactylos carnosus</name>
    <dbReference type="NCBI Taxonomy" id="1234261"/>
    <lineage>
        <taxon>Eukaryota</taxon>
        <taxon>Metazoa</taxon>
        <taxon>Spiralia</taxon>
        <taxon>Gnathifera</taxon>
        <taxon>Rotifera</taxon>
        <taxon>Eurotatoria</taxon>
        <taxon>Bdelloidea</taxon>
        <taxon>Philodinida</taxon>
        <taxon>Philodinidae</taxon>
        <taxon>Didymodactylos</taxon>
    </lineage>
</organism>
<dbReference type="InterPro" id="IPR006558">
    <property type="entry name" value="LamG-like"/>
</dbReference>
<dbReference type="Proteomes" id="UP000677228">
    <property type="component" value="Unassembled WGS sequence"/>
</dbReference>
<evidence type="ECO:0000313" key="7">
    <source>
        <dbReference type="Proteomes" id="UP000682733"/>
    </source>
</evidence>
<protein>
    <recommendedName>
        <fullName evidence="4">LamG-like jellyroll fold domain-containing protein</fullName>
    </recommendedName>
</protein>
<sequence length="595" mass="64596">MSDWSDNQHFSPQPVLDATIPSSYLWHDDRKSFQSFRQEFGLNSARSNASFTPKNQENNTSGILRHESIIQDAWSDTSTQQLQSSRLAPVINRIKSSLSWKRVLFEFALVLLFSSAIILPIVLPYTVANTGEIATTMCPTATPSIILTSTTASTSTSVTTTTSTALASCTSSCVNTTITTSSNLLALYPFDSNTNDQQNMYNGVINNGAAFSQGYVLNAIYLNGPSQFVSATYIDLTYKSFTIETWFYLTALNTSDANLFGECAAAANDQCLHLVIRNKYLFMGFYHDDCAGSTVLSTGQWYHAAFVYDYTNLKHLVYLNGNLDGSTGPSTGPYIGQSGAVTIGFTGDGGGVFYYQGYIDQLSVTARAKTACEILNDATLVSHFSFDNTWSDSGPNSLPYNIPQQGNPGMSIVTGHKNQALLFGANSAFFQSYSYTALGTINQPYTLALWIKPTYLNGTVLHLSSDSTGAGGWVIPVMGFTSASNFAIHTWTGSSTYIVGPILPLENWTHVVQTWGTSYGLRLYINGVPYASVTAATFNAAQSQMYLTVGNSLAGGTYNVGPFGGTTGAFWGAVDEFYVYSRELTAEDVCVLFRM</sequence>
<dbReference type="SUPFAM" id="SSF49899">
    <property type="entry name" value="Concanavalin A-like lectins/glucanases"/>
    <property type="match status" value="2"/>
</dbReference>
<feature type="domain" description="LamG-like jellyroll fold" evidence="4">
    <location>
        <begin position="239"/>
        <end position="372"/>
    </location>
</feature>
<dbReference type="Pfam" id="PF13385">
    <property type="entry name" value="Laminin_G_3"/>
    <property type="match status" value="2"/>
</dbReference>
<evidence type="ECO:0000256" key="1">
    <source>
        <dbReference type="ARBA" id="ARBA00022729"/>
    </source>
</evidence>
<feature type="transmembrane region" description="Helical" evidence="3">
    <location>
        <begin position="103"/>
        <end position="123"/>
    </location>
</feature>
<keyword evidence="3" id="KW-1133">Transmembrane helix</keyword>
<dbReference type="EMBL" id="CAJOBA010000149">
    <property type="protein sequence ID" value="CAF3508604.1"/>
    <property type="molecule type" value="Genomic_DNA"/>
</dbReference>
<keyword evidence="2" id="KW-1015">Disulfide bond</keyword>
<dbReference type="InterPro" id="IPR013320">
    <property type="entry name" value="ConA-like_dom_sf"/>
</dbReference>